<dbReference type="RefSeq" id="WP_211264651.1">
    <property type="nucleotide sequence ID" value="NZ_CP007142.1"/>
</dbReference>
<dbReference type="GO" id="GO:0005886">
    <property type="term" value="C:plasma membrane"/>
    <property type="evidence" value="ECO:0007669"/>
    <property type="project" value="UniProtKB-SubCell"/>
</dbReference>
<dbReference type="Gene3D" id="1.20.1250.20">
    <property type="entry name" value="MFS general substrate transporter like domains"/>
    <property type="match status" value="1"/>
</dbReference>
<dbReference type="InterPro" id="IPR011701">
    <property type="entry name" value="MFS"/>
</dbReference>
<dbReference type="InterPro" id="IPR036259">
    <property type="entry name" value="MFS_trans_sf"/>
</dbReference>
<evidence type="ECO:0000256" key="3">
    <source>
        <dbReference type="ARBA" id="ARBA00022475"/>
    </source>
</evidence>
<evidence type="ECO:0000256" key="4">
    <source>
        <dbReference type="ARBA" id="ARBA00022692"/>
    </source>
</evidence>
<keyword evidence="3" id="KW-1003">Cell membrane</keyword>
<comment type="similarity">
    <text evidence="7">Belongs to the major facilitator superfamily. Drug:H(+) antiporter-3 (DHA3) (TC 2.A.1.21) family.</text>
</comment>
<dbReference type="InterPro" id="IPR020846">
    <property type="entry name" value="MFS_dom"/>
</dbReference>
<feature type="transmembrane region" description="Helical" evidence="9">
    <location>
        <begin position="21"/>
        <end position="44"/>
    </location>
</feature>
<name>A0A0C5V2U6_9GAMM</name>
<evidence type="ECO:0000256" key="7">
    <source>
        <dbReference type="ARBA" id="ARBA00038075"/>
    </source>
</evidence>
<gene>
    <name evidence="11" type="ORF">YC6258_01771</name>
</gene>
<dbReference type="CDD" id="cd06173">
    <property type="entry name" value="MFS_MefA_like"/>
    <property type="match status" value="1"/>
</dbReference>
<evidence type="ECO:0000256" key="9">
    <source>
        <dbReference type="SAM" id="Phobius"/>
    </source>
</evidence>
<feature type="transmembrane region" description="Helical" evidence="9">
    <location>
        <begin position="225"/>
        <end position="250"/>
    </location>
</feature>
<feature type="transmembrane region" description="Helical" evidence="9">
    <location>
        <begin position="147"/>
        <end position="169"/>
    </location>
</feature>
<dbReference type="SUPFAM" id="SSF103473">
    <property type="entry name" value="MFS general substrate transporter"/>
    <property type="match status" value="1"/>
</dbReference>
<dbReference type="PROSITE" id="PS50850">
    <property type="entry name" value="MFS"/>
    <property type="match status" value="1"/>
</dbReference>
<feature type="transmembrane region" description="Helical" evidence="9">
    <location>
        <begin position="296"/>
        <end position="322"/>
    </location>
</feature>
<feature type="transmembrane region" description="Helical" evidence="9">
    <location>
        <begin position="372"/>
        <end position="395"/>
    </location>
</feature>
<feature type="transmembrane region" description="Helical" evidence="9">
    <location>
        <begin position="82"/>
        <end position="104"/>
    </location>
</feature>
<feature type="transmembrane region" description="Helical" evidence="9">
    <location>
        <begin position="175"/>
        <end position="194"/>
    </location>
</feature>
<evidence type="ECO:0000256" key="2">
    <source>
        <dbReference type="ARBA" id="ARBA00022448"/>
    </source>
</evidence>
<dbReference type="EMBL" id="CP007142">
    <property type="protein sequence ID" value="AJQ93815.1"/>
    <property type="molecule type" value="Genomic_DNA"/>
</dbReference>
<evidence type="ECO:0000313" key="11">
    <source>
        <dbReference type="EMBL" id="AJQ93815.1"/>
    </source>
</evidence>
<comment type="subcellular location">
    <subcellularLocation>
        <location evidence="1">Cell membrane</location>
        <topology evidence="1">Multi-pass membrane protein</topology>
    </subcellularLocation>
</comment>
<dbReference type="KEGG" id="gsn:YC6258_01771"/>
<keyword evidence="2" id="KW-0813">Transport</keyword>
<dbReference type="PANTHER" id="PTHR23513">
    <property type="entry name" value="INTEGRAL MEMBRANE EFFLUX PROTEIN-RELATED"/>
    <property type="match status" value="1"/>
</dbReference>
<dbReference type="AlphaFoldDB" id="A0A0C5V2U6"/>
<feature type="domain" description="Major facilitator superfamily (MFS) profile" evidence="10">
    <location>
        <begin position="17"/>
        <end position="405"/>
    </location>
</feature>
<feature type="transmembrane region" description="Helical" evidence="9">
    <location>
        <begin position="50"/>
        <end position="70"/>
    </location>
</feature>
<protein>
    <recommendedName>
        <fullName evidence="8">Multidrug efflux pump Tap</fullName>
    </recommendedName>
</protein>
<feature type="transmembrane region" description="Helical" evidence="9">
    <location>
        <begin position="262"/>
        <end position="284"/>
    </location>
</feature>
<evidence type="ECO:0000313" key="12">
    <source>
        <dbReference type="Proteomes" id="UP000032266"/>
    </source>
</evidence>
<dbReference type="PATRIC" id="fig|1445510.3.peg.1735"/>
<evidence type="ECO:0000259" key="10">
    <source>
        <dbReference type="PROSITE" id="PS50850"/>
    </source>
</evidence>
<reference evidence="11 12" key="1">
    <citation type="submission" date="2014-01" db="EMBL/GenBank/DDBJ databases">
        <title>Full genme sequencing of cellulolytic bacterium Gynuella sunshinyii YC6258T gen. nov., sp. nov.</title>
        <authorList>
            <person name="Khan H."/>
            <person name="Chung E.J."/>
            <person name="Chung Y.R."/>
        </authorList>
    </citation>
    <scope>NUCLEOTIDE SEQUENCE [LARGE SCALE GENOMIC DNA]</scope>
    <source>
        <strain evidence="11 12">YC6258</strain>
    </source>
</reference>
<feature type="transmembrane region" description="Helical" evidence="9">
    <location>
        <begin position="110"/>
        <end position="126"/>
    </location>
</feature>
<organism evidence="11 12">
    <name type="scientific">Gynuella sunshinyii YC6258</name>
    <dbReference type="NCBI Taxonomy" id="1445510"/>
    <lineage>
        <taxon>Bacteria</taxon>
        <taxon>Pseudomonadati</taxon>
        <taxon>Pseudomonadota</taxon>
        <taxon>Gammaproteobacteria</taxon>
        <taxon>Oceanospirillales</taxon>
        <taxon>Saccharospirillaceae</taxon>
        <taxon>Gynuella</taxon>
    </lineage>
</organism>
<dbReference type="STRING" id="1445510.YC6258_01771"/>
<evidence type="ECO:0000256" key="5">
    <source>
        <dbReference type="ARBA" id="ARBA00022989"/>
    </source>
</evidence>
<dbReference type="Pfam" id="PF07690">
    <property type="entry name" value="MFS_1"/>
    <property type="match status" value="1"/>
</dbReference>
<evidence type="ECO:0000256" key="6">
    <source>
        <dbReference type="ARBA" id="ARBA00023136"/>
    </source>
</evidence>
<evidence type="ECO:0000256" key="1">
    <source>
        <dbReference type="ARBA" id="ARBA00004651"/>
    </source>
</evidence>
<keyword evidence="6 9" id="KW-0472">Membrane</keyword>
<sequence>MSQEKDPFPGRLIDCPGFLNLAAGRLIGTIAMQIQAVVVAWHLYALTNDPLALGYVGLVQFIPMAVFTLPAGDLADRFDRRLLLTLAWLIQGCAAIILLMLTLFHTDLLWPFYAALALFGVGRAFAGPSMQSLLPLVVPKKLLPQGIAWNSSAFQVAVIAGPALGGFVYLLGAGFAFGLCSMMFCIGALSIYFIKPQFRQQKGPSGTSALERLKEGVSYVRHRPIVLGALSLDLFAVLLGGATALLPIYAKDILHVGPGGLGALRSAMAVGAFVVGILLGYLSIRRHAGLIMFASVAVFGLATVVFALSTSFVLSLLALFVIGASDMVSVYVRASLIQMATPDAMRGRVSAVNMLFIGASNELGEFESGTTAAWFGVVPAAILGGVGTIMIVGLWMRWFPALRKVDRLSDVTS</sequence>
<keyword evidence="12" id="KW-1185">Reference proteome</keyword>
<dbReference type="HOGENOM" id="CLU_034180_11_0_6"/>
<dbReference type="PANTHER" id="PTHR23513:SF9">
    <property type="entry name" value="ENTEROBACTIN EXPORTER ENTS"/>
    <property type="match status" value="1"/>
</dbReference>
<keyword evidence="5 9" id="KW-1133">Transmembrane helix</keyword>
<keyword evidence="4 9" id="KW-0812">Transmembrane</keyword>
<dbReference type="Proteomes" id="UP000032266">
    <property type="component" value="Chromosome"/>
</dbReference>
<proteinExistence type="inferred from homology"/>
<accession>A0A0C5V2U6</accession>
<dbReference type="GO" id="GO:0022857">
    <property type="term" value="F:transmembrane transporter activity"/>
    <property type="evidence" value="ECO:0007669"/>
    <property type="project" value="InterPro"/>
</dbReference>
<evidence type="ECO:0000256" key="8">
    <source>
        <dbReference type="ARBA" id="ARBA00040914"/>
    </source>
</evidence>